<dbReference type="EC" id="1.97.1.-" evidence="7"/>
<gene>
    <name evidence="7" type="primary">nrdG_13</name>
    <name evidence="7" type="ORF">SDC9_132144</name>
</gene>
<keyword evidence="2" id="KW-0004">4Fe-4S</keyword>
<evidence type="ECO:0000256" key="5">
    <source>
        <dbReference type="ARBA" id="ARBA00023004"/>
    </source>
</evidence>
<sequence>MRYFKMRKYDTANWDGLNTTIFFSGCTLKCPGCFNEEAQDFNSGFEFTKKEEDLFIKWANDTYVTGVCILGGEPFDQDLEDMYRFILRLKTEVKKPIHLWSGYKFEDLLCGKISKDILKLCDTLVDGRFDIDKKNLNLKYRGSSNQRVIDVKETLKNRDMDFKVLNITRIIHII</sequence>
<dbReference type="NCBIfam" id="TIGR02491">
    <property type="entry name" value="NrdG"/>
    <property type="match status" value="1"/>
</dbReference>
<keyword evidence="6" id="KW-0411">Iron-sulfur</keyword>
<dbReference type="InterPro" id="IPR058240">
    <property type="entry name" value="rSAM_sf"/>
</dbReference>
<dbReference type="SUPFAM" id="SSF102114">
    <property type="entry name" value="Radical SAM enzymes"/>
    <property type="match status" value="1"/>
</dbReference>
<dbReference type="InterPro" id="IPR013785">
    <property type="entry name" value="Aldolase_TIM"/>
</dbReference>
<keyword evidence="3" id="KW-0949">S-adenosyl-L-methionine</keyword>
<organism evidence="7">
    <name type="scientific">bioreactor metagenome</name>
    <dbReference type="NCBI Taxonomy" id="1076179"/>
    <lineage>
        <taxon>unclassified sequences</taxon>
        <taxon>metagenomes</taxon>
        <taxon>ecological metagenomes</taxon>
    </lineage>
</organism>
<dbReference type="PANTHER" id="PTHR30352:SF2">
    <property type="entry name" value="ANAEROBIC RIBONUCLEOSIDE-TRIPHOSPHATE REDUCTASE-ACTIVATING PROTEIN"/>
    <property type="match status" value="1"/>
</dbReference>
<dbReference type="AlphaFoldDB" id="A0A645D7A4"/>
<evidence type="ECO:0000256" key="4">
    <source>
        <dbReference type="ARBA" id="ARBA00022723"/>
    </source>
</evidence>
<dbReference type="Gene3D" id="3.20.20.70">
    <property type="entry name" value="Aldolase class I"/>
    <property type="match status" value="1"/>
</dbReference>
<keyword evidence="4" id="KW-0479">Metal-binding</keyword>
<evidence type="ECO:0000313" key="7">
    <source>
        <dbReference type="EMBL" id="MPM85067.1"/>
    </source>
</evidence>
<dbReference type="PROSITE" id="PS51257">
    <property type="entry name" value="PROKAR_LIPOPROTEIN"/>
    <property type="match status" value="1"/>
</dbReference>
<dbReference type="EMBL" id="VSSQ01033465">
    <property type="protein sequence ID" value="MPM85067.1"/>
    <property type="molecule type" value="Genomic_DNA"/>
</dbReference>
<dbReference type="InterPro" id="IPR007197">
    <property type="entry name" value="rSAM"/>
</dbReference>
<dbReference type="GO" id="GO:0051539">
    <property type="term" value="F:4 iron, 4 sulfur cluster binding"/>
    <property type="evidence" value="ECO:0007669"/>
    <property type="project" value="UniProtKB-KW"/>
</dbReference>
<dbReference type="PIRSF" id="PIRSF000368">
    <property type="entry name" value="NrdG"/>
    <property type="match status" value="1"/>
</dbReference>
<evidence type="ECO:0000256" key="3">
    <source>
        <dbReference type="ARBA" id="ARBA00022691"/>
    </source>
</evidence>
<evidence type="ECO:0000256" key="2">
    <source>
        <dbReference type="ARBA" id="ARBA00022485"/>
    </source>
</evidence>
<accession>A0A645D7A4</accession>
<dbReference type="SFLD" id="SFLDG01066">
    <property type="entry name" value="organic_radical-activating_enz"/>
    <property type="match status" value="1"/>
</dbReference>
<keyword evidence="7" id="KW-0560">Oxidoreductase</keyword>
<comment type="cofactor">
    <cofactor evidence="1">
        <name>[4Fe-4S] cluster</name>
        <dbReference type="ChEBI" id="CHEBI:49883"/>
    </cofactor>
</comment>
<proteinExistence type="predicted"/>
<protein>
    <submittedName>
        <fullName evidence="7">Anaerobic ribonucleoside-triphosphate reductase-activating protein</fullName>
        <ecNumber evidence="7">1.97.1.-</ecNumber>
    </submittedName>
</protein>
<dbReference type="GO" id="GO:0046872">
    <property type="term" value="F:metal ion binding"/>
    <property type="evidence" value="ECO:0007669"/>
    <property type="project" value="UniProtKB-KW"/>
</dbReference>
<name>A0A645D7A4_9ZZZZ</name>
<dbReference type="SFLD" id="SFLDS00029">
    <property type="entry name" value="Radical_SAM"/>
    <property type="match status" value="1"/>
</dbReference>
<keyword evidence="5" id="KW-0408">Iron</keyword>
<comment type="caution">
    <text evidence="7">The sequence shown here is derived from an EMBL/GenBank/DDBJ whole genome shotgun (WGS) entry which is preliminary data.</text>
</comment>
<reference evidence="7" key="1">
    <citation type="submission" date="2019-08" db="EMBL/GenBank/DDBJ databases">
        <authorList>
            <person name="Kucharzyk K."/>
            <person name="Murdoch R.W."/>
            <person name="Higgins S."/>
            <person name="Loffler F."/>
        </authorList>
    </citation>
    <scope>NUCLEOTIDE SEQUENCE</scope>
</reference>
<dbReference type="SFLD" id="SFLDG01063">
    <property type="entry name" value="activating_enzymes__group_1"/>
    <property type="match status" value="1"/>
</dbReference>
<dbReference type="InterPro" id="IPR012837">
    <property type="entry name" value="NrdG"/>
</dbReference>
<dbReference type="Pfam" id="PF13353">
    <property type="entry name" value="Fer4_12"/>
    <property type="match status" value="1"/>
</dbReference>
<evidence type="ECO:0000256" key="1">
    <source>
        <dbReference type="ARBA" id="ARBA00001966"/>
    </source>
</evidence>
<evidence type="ECO:0000256" key="6">
    <source>
        <dbReference type="ARBA" id="ARBA00023014"/>
    </source>
</evidence>
<dbReference type="PANTHER" id="PTHR30352">
    <property type="entry name" value="PYRUVATE FORMATE-LYASE-ACTIVATING ENZYME"/>
    <property type="match status" value="1"/>
</dbReference>
<dbReference type="GO" id="GO:0043365">
    <property type="term" value="F:[formate-C-acetyltransferase]-activating enzyme activity"/>
    <property type="evidence" value="ECO:0007669"/>
    <property type="project" value="InterPro"/>
</dbReference>
<dbReference type="GO" id="GO:0004748">
    <property type="term" value="F:ribonucleoside-diphosphate reductase activity, thioredoxin disulfide as acceptor"/>
    <property type="evidence" value="ECO:0007669"/>
    <property type="project" value="TreeGrafter"/>
</dbReference>
<dbReference type="SFLD" id="SFLDF00299">
    <property type="entry name" value="anaerobic_ribonucleoside-triph"/>
    <property type="match status" value="1"/>
</dbReference>
<dbReference type="CDD" id="cd01335">
    <property type="entry name" value="Radical_SAM"/>
    <property type="match status" value="1"/>
</dbReference>
<dbReference type="InterPro" id="IPR034457">
    <property type="entry name" value="Organic_radical-activating"/>
</dbReference>